<dbReference type="InterPro" id="IPR051411">
    <property type="entry name" value="Polyketide_trans_af380"/>
</dbReference>
<feature type="signal peptide" evidence="1">
    <location>
        <begin position="1"/>
        <end position="20"/>
    </location>
</feature>
<dbReference type="Proteomes" id="UP000464262">
    <property type="component" value="Chromosome 1"/>
</dbReference>
<dbReference type="AlphaFoldDB" id="A0A7Z2T298"/>
<name>A0A7Z2T298_9VIBR</name>
<organism evidence="3 4">
    <name type="scientific">Vibrio astriarenae</name>
    <dbReference type="NCBI Taxonomy" id="1481923"/>
    <lineage>
        <taxon>Bacteria</taxon>
        <taxon>Pseudomonadati</taxon>
        <taxon>Pseudomonadota</taxon>
        <taxon>Gammaproteobacteria</taxon>
        <taxon>Vibrionales</taxon>
        <taxon>Vibrionaceae</taxon>
        <taxon>Vibrio</taxon>
    </lineage>
</organism>
<keyword evidence="3" id="KW-0378">Hydrolase</keyword>
<dbReference type="EMBL" id="CP047475">
    <property type="protein sequence ID" value="QIA63069.1"/>
    <property type="molecule type" value="Genomic_DNA"/>
</dbReference>
<dbReference type="SUPFAM" id="SSF53474">
    <property type="entry name" value="alpha/beta-Hydrolases"/>
    <property type="match status" value="1"/>
</dbReference>
<evidence type="ECO:0000313" key="4">
    <source>
        <dbReference type="Proteomes" id="UP000464262"/>
    </source>
</evidence>
<sequence>MLKPVLLSTAALLSASTAMASEDIMTTQVHKSIKQAIQLDTRVGTLAADLYLPDGADNPPVVIVTGAWTTVKEQMPATYAKALAENGYAAVTFDFRGWGASKDVVQYLEDPARKTEDIRAVIEAVWNLEVVDGSRIAGLGVCASAGYMLDAVAGNDKIKAAAVVAPWLHDKAMATAIYGGEESAANLIAAANRAKESAEAVIIEAASTTNSDALMYQAPYYTEADRGLIPEYDNKFNVASWDGWLNYDALQSAKVQNKPVIMVASEDMALPVGAHAYLEGAGDNVGAVWLEGVSQFDFYDQPKPVADAVDVVVKHLEVNL</sequence>
<proteinExistence type="predicted"/>
<evidence type="ECO:0000259" key="2">
    <source>
        <dbReference type="Pfam" id="PF12697"/>
    </source>
</evidence>
<dbReference type="InterPro" id="IPR029058">
    <property type="entry name" value="AB_hydrolase_fold"/>
</dbReference>
<feature type="domain" description="AB hydrolase-1" evidence="2">
    <location>
        <begin position="61"/>
        <end position="308"/>
    </location>
</feature>
<dbReference type="Pfam" id="PF12697">
    <property type="entry name" value="Abhydrolase_6"/>
    <property type="match status" value="1"/>
</dbReference>
<dbReference type="InterPro" id="IPR000073">
    <property type="entry name" value="AB_hydrolase_1"/>
</dbReference>
<dbReference type="KEGG" id="vas:GT360_05875"/>
<dbReference type="Gene3D" id="3.40.50.1820">
    <property type="entry name" value="alpha/beta hydrolase"/>
    <property type="match status" value="1"/>
</dbReference>
<gene>
    <name evidence="3" type="ORF">GT360_05875</name>
</gene>
<dbReference type="GO" id="GO:0016787">
    <property type="term" value="F:hydrolase activity"/>
    <property type="evidence" value="ECO:0007669"/>
    <property type="project" value="UniProtKB-KW"/>
</dbReference>
<keyword evidence="1" id="KW-0732">Signal</keyword>
<evidence type="ECO:0000313" key="3">
    <source>
        <dbReference type="EMBL" id="QIA63069.1"/>
    </source>
</evidence>
<evidence type="ECO:0000256" key="1">
    <source>
        <dbReference type="SAM" id="SignalP"/>
    </source>
</evidence>
<accession>A0A7Z2T298</accession>
<reference evidence="3 4" key="1">
    <citation type="submission" date="2020-01" db="EMBL/GenBank/DDBJ databases">
        <title>Whole genome and functional gene identification of agarase of Vibrio HN897.</title>
        <authorList>
            <person name="Liu Y."/>
            <person name="Zhao Z."/>
        </authorList>
    </citation>
    <scope>NUCLEOTIDE SEQUENCE [LARGE SCALE GENOMIC DNA]</scope>
    <source>
        <strain evidence="3 4">HN897</strain>
    </source>
</reference>
<protein>
    <submittedName>
        <fullName evidence="3">Alpha/beta fold hydrolase</fullName>
    </submittedName>
</protein>
<dbReference type="Gene3D" id="1.10.10.800">
    <property type="match status" value="1"/>
</dbReference>
<keyword evidence="4" id="KW-1185">Reference proteome</keyword>
<dbReference type="PANTHER" id="PTHR47751">
    <property type="entry name" value="SUPERFAMILY HYDROLASE, PUTATIVE (AFU_ORTHOLOGUE AFUA_2G16580)-RELATED"/>
    <property type="match status" value="1"/>
</dbReference>
<feature type="chain" id="PRO_5031125020" evidence="1">
    <location>
        <begin position="21"/>
        <end position="320"/>
    </location>
</feature>
<dbReference type="PANTHER" id="PTHR47751:SF1">
    <property type="entry name" value="SUPERFAMILY HYDROLASE, PUTATIVE (AFU_ORTHOLOGUE AFUA_2G16580)-RELATED"/>
    <property type="match status" value="1"/>
</dbReference>